<comment type="catalytic activity">
    <reaction evidence="8">
        <text>ATP + H2O = ADP + phosphate + H(+)</text>
        <dbReference type="Rhea" id="RHEA:13065"/>
        <dbReference type="ChEBI" id="CHEBI:15377"/>
        <dbReference type="ChEBI" id="CHEBI:15378"/>
        <dbReference type="ChEBI" id="CHEBI:30616"/>
        <dbReference type="ChEBI" id="CHEBI:43474"/>
        <dbReference type="ChEBI" id="CHEBI:456216"/>
        <dbReference type="EC" id="3.6.4.13"/>
    </reaction>
</comment>
<keyword evidence="4 9" id="KW-0347">Helicase</keyword>
<feature type="compositionally biased region" description="Acidic residues" evidence="10">
    <location>
        <begin position="87"/>
        <end position="108"/>
    </location>
</feature>
<feature type="domain" description="Helicase ATP-binding" evidence="11">
    <location>
        <begin position="196"/>
        <end position="369"/>
    </location>
</feature>
<keyword evidence="2 9" id="KW-0547">Nucleotide-binding</keyword>
<feature type="compositionally biased region" description="Basic and acidic residues" evidence="10">
    <location>
        <begin position="576"/>
        <end position="593"/>
    </location>
</feature>
<feature type="region of interest" description="Disordered" evidence="10">
    <location>
        <begin position="63"/>
        <end position="138"/>
    </location>
</feature>
<evidence type="ECO:0000256" key="7">
    <source>
        <dbReference type="ARBA" id="ARBA00024355"/>
    </source>
</evidence>
<feature type="compositionally biased region" description="Acidic residues" evidence="10">
    <location>
        <begin position="120"/>
        <end position="138"/>
    </location>
</feature>
<reference evidence="13 14" key="1">
    <citation type="journal article" date="2019" name="Sci. Rep.">
        <title>Comparative genomics of chytrid fungi reveal insights into the obligate biotrophic and pathogenic lifestyle of Synchytrium endobioticum.</title>
        <authorList>
            <person name="van de Vossenberg B.T.L.H."/>
            <person name="Warris S."/>
            <person name="Nguyen H.D.T."/>
            <person name="van Gent-Pelzer M.P.E."/>
            <person name="Joly D.L."/>
            <person name="van de Geest H.C."/>
            <person name="Bonants P.J.M."/>
            <person name="Smith D.S."/>
            <person name="Levesque C.A."/>
            <person name="van der Lee T.A.J."/>
        </authorList>
    </citation>
    <scope>NUCLEOTIDE SEQUENCE [LARGE SCALE GENOMIC DNA]</scope>
    <source>
        <strain evidence="13 14">CBS 675.73</strain>
    </source>
</reference>
<feature type="domain" description="Helicase C-terminal" evidence="12">
    <location>
        <begin position="380"/>
        <end position="542"/>
    </location>
</feature>
<comment type="caution">
    <text evidence="13">The sequence shown here is derived from an EMBL/GenBank/DDBJ whole genome shotgun (WGS) entry which is preliminary data.</text>
</comment>
<evidence type="ECO:0000256" key="3">
    <source>
        <dbReference type="ARBA" id="ARBA00022801"/>
    </source>
</evidence>
<dbReference type="PROSITE" id="PS51192">
    <property type="entry name" value="HELICASE_ATP_BIND_1"/>
    <property type="match status" value="1"/>
</dbReference>
<evidence type="ECO:0000313" key="13">
    <source>
        <dbReference type="EMBL" id="TPX68146.1"/>
    </source>
</evidence>
<protein>
    <recommendedName>
        <fullName evidence="1">RNA helicase</fullName>
        <ecNumber evidence="1">3.6.4.13</ecNumber>
    </recommendedName>
</protein>
<dbReference type="GO" id="GO:0005524">
    <property type="term" value="F:ATP binding"/>
    <property type="evidence" value="ECO:0007669"/>
    <property type="project" value="UniProtKB-KW"/>
</dbReference>
<dbReference type="SMART" id="SM00490">
    <property type="entry name" value="HELICc"/>
    <property type="match status" value="1"/>
</dbReference>
<evidence type="ECO:0000256" key="2">
    <source>
        <dbReference type="ARBA" id="ARBA00022741"/>
    </source>
</evidence>
<dbReference type="PROSITE" id="PS00039">
    <property type="entry name" value="DEAD_ATP_HELICASE"/>
    <property type="match status" value="1"/>
</dbReference>
<accession>A0A507EY39</accession>
<feature type="compositionally biased region" description="Basic and acidic residues" evidence="10">
    <location>
        <begin position="109"/>
        <end position="119"/>
    </location>
</feature>
<dbReference type="InterPro" id="IPR011545">
    <property type="entry name" value="DEAD/DEAH_box_helicase_dom"/>
</dbReference>
<dbReference type="Pfam" id="PF00270">
    <property type="entry name" value="DEAD"/>
    <property type="match status" value="1"/>
</dbReference>
<dbReference type="PANTHER" id="PTHR47959">
    <property type="entry name" value="ATP-DEPENDENT RNA HELICASE RHLE-RELATED"/>
    <property type="match status" value="1"/>
</dbReference>
<evidence type="ECO:0000256" key="8">
    <source>
        <dbReference type="ARBA" id="ARBA00047984"/>
    </source>
</evidence>
<evidence type="ECO:0000256" key="4">
    <source>
        <dbReference type="ARBA" id="ARBA00022806"/>
    </source>
</evidence>
<dbReference type="PANTHER" id="PTHR47959:SF15">
    <property type="entry name" value="RNA HELICASE"/>
    <property type="match status" value="1"/>
</dbReference>
<dbReference type="GO" id="GO:0003724">
    <property type="term" value="F:RNA helicase activity"/>
    <property type="evidence" value="ECO:0007669"/>
    <property type="project" value="UniProtKB-EC"/>
</dbReference>
<dbReference type="InterPro" id="IPR000629">
    <property type="entry name" value="RNA-helicase_DEAD-box_CS"/>
</dbReference>
<dbReference type="GO" id="GO:0003723">
    <property type="term" value="F:RNA binding"/>
    <property type="evidence" value="ECO:0007669"/>
    <property type="project" value="UniProtKB-KW"/>
</dbReference>
<feature type="region of interest" description="Disordered" evidence="10">
    <location>
        <begin position="576"/>
        <end position="601"/>
    </location>
</feature>
<dbReference type="Gene3D" id="3.40.50.300">
    <property type="entry name" value="P-loop containing nucleotide triphosphate hydrolases"/>
    <property type="match status" value="2"/>
</dbReference>
<dbReference type="SMART" id="SM00487">
    <property type="entry name" value="DEXDc"/>
    <property type="match status" value="1"/>
</dbReference>
<gene>
    <name evidence="13" type="ORF">CcCBS67573_g07276</name>
</gene>
<dbReference type="Proteomes" id="UP000320333">
    <property type="component" value="Unassembled WGS sequence"/>
</dbReference>
<keyword evidence="5 9" id="KW-0067">ATP-binding</keyword>
<dbReference type="InterPro" id="IPR050079">
    <property type="entry name" value="DEAD_box_RNA_helicase"/>
</dbReference>
<evidence type="ECO:0000256" key="10">
    <source>
        <dbReference type="SAM" id="MobiDB-lite"/>
    </source>
</evidence>
<dbReference type="GO" id="GO:0016787">
    <property type="term" value="F:hydrolase activity"/>
    <property type="evidence" value="ECO:0007669"/>
    <property type="project" value="UniProtKB-KW"/>
</dbReference>
<dbReference type="InterPro" id="IPR027417">
    <property type="entry name" value="P-loop_NTPase"/>
</dbReference>
<evidence type="ECO:0000256" key="5">
    <source>
        <dbReference type="ARBA" id="ARBA00022840"/>
    </source>
</evidence>
<name>A0A507EY39_9FUNG</name>
<dbReference type="CDD" id="cd17957">
    <property type="entry name" value="DEADc_DDX52"/>
    <property type="match status" value="1"/>
</dbReference>
<dbReference type="OrthoDB" id="360161at2759"/>
<organism evidence="13 14">
    <name type="scientific">Chytriomyces confervae</name>
    <dbReference type="NCBI Taxonomy" id="246404"/>
    <lineage>
        <taxon>Eukaryota</taxon>
        <taxon>Fungi</taxon>
        <taxon>Fungi incertae sedis</taxon>
        <taxon>Chytridiomycota</taxon>
        <taxon>Chytridiomycota incertae sedis</taxon>
        <taxon>Chytridiomycetes</taxon>
        <taxon>Chytridiales</taxon>
        <taxon>Chytriomycetaceae</taxon>
        <taxon>Chytriomyces</taxon>
    </lineage>
</organism>
<dbReference type="GO" id="GO:0005829">
    <property type="term" value="C:cytosol"/>
    <property type="evidence" value="ECO:0007669"/>
    <property type="project" value="TreeGrafter"/>
</dbReference>
<dbReference type="STRING" id="246404.A0A507EY39"/>
<proteinExistence type="inferred from homology"/>
<keyword evidence="14" id="KW-1185">Reference proteome</keyword>
<dbReference type="AlphaFoldDB" id="A0A507EY39"/>
<dbReference type="CDD" id="cd18787">
    <property type="entry name" value="SF2_C_DEAD"/>
    <property type="match status" value="1"/>
</dbReference>
<evidence type="ECO:0000259" key="11">
    <source>
        <dbReference type="PROSITE" id="PS51192"/>
    </source>
</evidence>
<dbReference type="GO" id="GO:0030490">
    <property type="term" value="P:maturation of SSU-rRNA"/>
    <property type="evidence" value="ECO:0007669"/>
    <property type="project" value="InterPro"/>
</dbReference>
<dbReference type="SUPFAM" id="SSF52540">
    <property type="entry name" value="P-loop containing nucleoside triphosphate hydrolases"/>
    <property type="match status" value="1"/>
</dbReference>
<dbReference type="EC" id="3.6.4.13" evidence="1"/>
<keyword evidence="3 9" id="KW-0378">Hydrolase</keyword>
<dbReference type="Pfam" id="PF00271">
    <property type="entry name" value="Helicase_C"/>
    <property type="match status" value="1"/>
</dbReference>
<dbReference type="InterPro" id="IPR044764">
    <property type="entry name" value="DDX52/Rok1_DEADc"/>
</dbReference>
<dbReference type="EMBL" id="QEAP01000367">
    <property type="protein sequence ID" value="TPX68146.1"/>
    <property type="molecule type" value="Genomic_DNA"/>
</dbReference>
<keyword evidence="6" id="KW-0694">RNA-binding</keyword>
<dbReference type="PROSITE" id="PS51194">
    <property type="entry name" value="HELICASE_CTER"/>
    <property type="match status" value="1"/>
</dbReference>
<evidence type="ECO:0000256" key="6">
    <source>
        <dbReference type="ARBA" id="ARBA00022884"/>
    </source>
</evidence>
<evidence type="ECO:0000313" key="14">
    <source>
        <dbReference type="Proteomes" id="UP000320333"/>
    </source>
</evidence>
<dbReference type="InterPro" id="IPR001650">
    <property type="entry name" value="Helicase_C-like"/>
</dbReference>
<comment type="similarity">
    <text evidence="7">Belongs to the DEAD box helicase family. DDX52/ROK1 subfamily.</text>
</comment>
<evidence type="ECO:0000256" key="1">
    <source>
        <dbReference type="ARBA" id="ARBA00012552"/>
    </source>
</evidence>
<dbReference type="InterPro" id="IPR014001">
    <property type="entry name" value="Helicase_ATP-bd"/>
</dbReference>
<sequence>MSKKPALDVFSLLAGSGTRFDKRRFKADIQLFEPEAAAVPVSRKRKGSVTVALAPELDFFQSAAAEEGRKNKDAKKKTTAKKSGDYVEADSDEDDNHASDEDSDVDEVADQKKSKTKADSDDEKESEEDNGVVLENEEQVEAFRKEQRIRVQGTDVPFPFTSYAGLCDRYQFPAYLRKNLTTQHYTTPTPIQMQSIPVMLHEREIIACAPTGSGKTLAFLVPILFALGAPKGDGFRAVVISPTRELALQIHRHIKNLTRGRNFKTCVLTKATNPSNPITSAQLAKFDILVTTPLRLVHALDQDSIKLDKVRHLILDEADKLLELGFLTQMDSVFAACSSPHLQRSLFSATMPSGIESLARTFMRDPIRVIIGTINSATSTIKQSLKYVGEESGKLIEMRQMVQGGQLKPPALIFVQSIERAKELFSELVYDGINVDVIHSERTKAQRDAVIQSFRSGKTWVLIATDLMSRGIDFKGVSMVINYDFPQSVQSYIHRIGRTGRAGREGAAVTFFTKADAEYLKIVVNVMKESGCDVPEWLLNVKNPNKKERKNLRKRAIQRDTISTMSKYDAKKIAKKRNIVDDSKKRKQEKVAPEKAAPVKA</sequence>
<evidence type="ECO:0000256" key="9">
    <source>
        <dbReference type="RuleBase" id="RU000492"/>
    </source>
</evidence>
<evidence type="ECO:0000259" key="12">
    <source>
        <dbReference type="PROSITE" id="PS51194"/>
    </source>
</evidence>